<dbReference type="NCBIfam" id="TIGR00996">
    <property type="entry name" value="Mtu_fam_mce"/>
    <property type="match status" value="1"/>
</dbReference>
<comment type="caution">
    <text evidence="4">The sequence shown here is derived from an EMBL/GenBank/DDBJ whole genome shotgun (WGS) entry which is preliminary data.</text>
</comment>
<dbReference type="PANTHER" id="PTHR33371">
    <property type="entry name" value="INTERMEMBRANE PHOSPHOLIPID TRANSPORT SYSTEM BINDING PROTEIN MLAD-RELATED"/>
    <property type="match status" value="1"/>
</dbReference>
<name>A0A1S1LZS6_MYCCH</name>
<feature type="domain" description="Mammalian cell entry C-terminal" evidence="3">
    <location>
        <begin position="117"/>
        <end position="261"/>
    </location>
</feature>
<protein>
    <submittedName>
        <fullName evidence="4">Mammalian cell entry protein</fullName>
    </submittedName>
</protein>
<gene>
    <name evidence="4" type="ORF">BKG84_26620</name>
</gene>
<evidence type="ECO:0000313" key="4">
    <source>
        <dbReference type="EMBL" id="OHU75803.1"/>
    </source>
</evidence>
<dbReference type="AlphaFoldDB" id="A0A1S1LZS6"/>
<keyword evidence="5" id="KW-1185">Reference proteome</keyword>
<dbReference type="EMBL" id="MLIS01000111">
    <property type="protein sequence ID" value="OHU75803.1"/>
    <property type="molecule type" value="Genomic_DNA"/>
</dbReference>
<evidence type="ECO:0000256" key="1">
    <source>
        <dbReference type="SAM" id="Phobius"/>
    </source>
</evidence>
<feature type="transmembrane region" description="Helical" evidence="1">
    <location>
        <begin position="7"/>
        <end position="28"/>
    </location>
</feature>
<evidence type="ECO:0000259" key="2">
    <source>
        <dbReference type="Pfam" id="PF02470"/>
    </source>
</evidence>
<dbReference type="GO" id="GO:0005576">
    <property type="term" value="C:extracellular region"/>
    <property type="evidence" value="ECO:0007669"/>
    <property type="project" value="TreeGrafter"/>
</dbReference>
<evidence type="ECO:0000313" key="5">
    <source>
        <dbReference type="Proteomes" id="UP000179441"/>
    </source>
</evidence>
<keyword evidence="1" id="KW-0472">Membrane</keyword>
<dbReference type="InterPro" id="IPR024516">
    <property type="entry name" value="Mce_C"/>
</dbReference>
<proteinExistence type="predicted"/>
<dbReference type="Proteomes" id="UP000179441">
    <property type="component" value="Unassembled WGS sequence"/>
</dbReference>
<sequence>MSYRKPLIGLVIFTSLAVVLTGMVLVTLRRDIAGPTNTYSAIFTDVSGLHAGDDVRVAGVRVGRVDRVELHGILATVAFRVQKDQALYDSTVASVIYQNIIGQRYLGLSPGPNGPHEPLQNHGEIPLARTTPSFDIAYLLNGFEPLFALLDPTQVDNLTEGIVQALQGNSGSILTLITQTSYLAETFAGRDQVLGDLIANLNAVMTNLAGQNANLQKVIRRTRDIMVELGNRRQQLVVSTGSINATLAKLATVTDAVYPDLHEMLSREPGFTGHLAGDGKARFAYLGANLPYLLKGAARISQEGSRANIYVCDLNVTVFAFLGRLIPSIVQRATPGGAVQHSPICR</sequence>
<dbReference type="Pfam" id="PF11887">
    <property type="entry name" value="Mce4_CUP1"/>
    <property type="match status" value="1"/>
</dbReference>
<feature type="domain" description="Mce/MlaD" evidence="2">
    <location>
        <begin position="36"/>
        <end position="111"/>
    </location>
</feature>
<dbReference type="InterPro" id="IPR005693">
    <property type="entry name" value="Mce"/>
</dbReference>
<keyword evidence="1" id="KW-1133">Transmembrane helix</keyword>
<dbReference type="GO" id="GO:0051701">
    <property type="term" value="P:biological process involved in interaction with host"/>
    <property type="evidence" value="ECO:0007669"/>
    <property type="project" value="TreeGrafter"/>
</dbReference>
<dbReference type="PANTHER" id="PTHR33371:SF17">
    <property type="entry name" value="MCE-FAMILY PROTEIN MCE1B"/>
    <property type="match status" value="1"/>
</dbReference>
<keyword evidence="1" id="KW-0812">Transmembrane</keyword>
<reference evidence="4 5" key="1">
    <citation type="submission" date="2016-10" db="EMBL/GenBank/DDBJ databases">
        <title>Evaluation of Human, Veterinary and Environmental Mycobacterium chelonae Isolates by Core Genome Phylogenomic Analysis, Targeted Gene Comparison, and Anti-microbial Susceptibility Patterns: A Tale of Mistaken Identities.</title>
        <authorList>
            <person name="Fogelson S.B."/>
            <person name="Camus A.C."/>
            <person name="Lorenz W."/>
            <person name="Vasireddy R."/>
            <person name="Vasireddy S."/>
            <person name="Smith T."/>
            <person name="Brown-Elliott B.A."/>
            <person name="Wallace R.J.Jr."/>
            <person name="Hasan N.A."/>
            <person name="Reischl U."/>
            <person name="Sanchez S."/>
        </authorList>
    </citation>
    <scope>NUCLEOTIDE SEQUENCE [LARGE SCALE GENOMIC DNA]</scope>
    <source>
        <strain evidence="4 5">15518</strain>
    </source>
</reference>
<dbReference type="InterPro" id="IPR052336">
    <property type="entry name" value="MlaD_Phospholipid_Transporter"/>
</dbReference>
<dbReference type="Pfam" id="PF02470">
    <property type="entry name" value="MlaD"/>
    <property type="match status" value="1"/>
</dbReference>
<dbReference type="RefSeq" id="WP_070916786.1">
    <property type="nucleotide sequence ID" value="NZ_MLIR01000012.1"/>
</dbReference>
<evidence type="ECO:0000259" key="3">
    <source>
        <dbReference type="Pfam" id="PF11887"/>
    </source>
</evidence>
<organism evidence="4 5">
    <name type="scientific">Mycobacteroides chelonae</name>
    <name type="common">Mycobacterium chelonae</name>
    <dbReference type="NCBI Taxonomy" id="1774"/>
    <lineage>
        <taxon>Bacteria</taxon>
        <taxon>Bacillati</taxon>
        <taxon>Actinomycetota</taxon>
        <taxon>Actinomycetes</taxon>
        <taxon>Mycobacteriales</taxon>
        <taxon>Mycobacteriaceae</taxon>
        <taxon>Mycobacteroides</taxon>
    </lineage>
</organism>
<accession>A0A1S1LZS6</accession>
<dbReference type="InterPro" id="IPR003399">
    <property type="entry name" value="Mce/MlaD"/>
</dbReference>